<protein>
    <submittedName>
        <fullName evidence="2">Uncharacterized protein</fullName>
    </submittedName>
</protein>
<evidence type="ECO:0000256" key="1">
    <source>
        <dbReference type="SAM" id="SignalP"/>
    </source>
</evidence>
<dbReference type="Proteomes" id="UP000807504">
    <property type="component" value="Unassembled WGS sequence"/>
</dbReference>
<feature type="chain" id="PRO_5035885683" evidence="1">
    <location>
        <begin position="24"/>
        <end position="66"/>
    </location>
</feature>
<name>A0A8T0F4Q6_ARGBR</name>
<evidence type="ECO:0000313" key="3">
    <source>
        <dbReference type="Proteomes" id="UP000807504"/>
    </source>
</evidence>
<keyword evidence="1" id="KW-0732">Signal</keyword>
<accession>A0A8T0F4Q6</accession>
<sequence length="66" mass="7512">MRNITLFFTFLSFLGVLILQVESTSPRKCPPADQCYPCDKVNCRCGQLKDECDCCDVCLKSKDTRN</sequence>
<organism evidence="2 3">
    <name type="scientific">Argiope bruennichi</name>
    <name type="common">Wasp spider</name>
    <name type="synonym">Aranea bruennichi</name>
    <dbReference type="NCBI Taxonomy" id="94029"/>
    <lineage>
        <taxon>Eukaryota</taxon>
        <taxon>Metazoa</taxon>
        <taxon>Ecdysozoa</taxon>
        <taxon>Arthropoda</taxon>
        <taxon>Chelicerata</taxon>
        <taxon>Arachnida</taxon>
        <taxon>Araneae</taxon>
        <taxon>Araneomorphae</taxon>
        <taxon>Entelegynae</taxon>
        <taxon>Araneoidea</taxon>
        <taxon>Araneidae</taxon>
        <taxon>Argiope</taxon>
    </lineage>
</organism>
<dbReference type="AlphaFoldDB" id="A0A8T0F4Q6"/>
<dbReference type="EMBL" id="JABXBU010000015">
    <property type="protein sequence ID" value="KAF8786186.1"/>
    <property type="molecule type" value="Genomic_DNA"/>
</dbReference>
<keyword evidence="3" id="KW-1185">Reference proteome</keyword>
<gene>
    <name evidence="2" type="ORF">HNY73_007940</name>
</gene>
<feature type="signal peptide" evidence="1">
    <location>
        <begin position="1"/>
        <end position="23"/>
    </location>
</feature>
<reference evidence="2" key="1">
    <citation type="journal article" date="2020" name="bioRxiv">
        <title>Chromosome-level reference genome of the European wasp spider Argiope bruennichi: a resource for studies on range expansion and evolutionary adaptation.</title>
        <authorList>
            <person name="Sheffer M.M."/>
            <person name="Hoppe A."/>
            <person name="Krehenwinkel H."/>
            <person name="Uhl G."/>
            <person name="Kuss A.W."/>
            <person name="Jensen L."/>
            <person name="Jensen C."/>
            <person name="Gillespie R.G."/>
            <person name="Hoff K.J."/>
            <person name="Prost S."/>
        </authorList>
    </citation>
    <scope>NUCLEOTIDE SEQUENCE</scope>
</reference>
<comment type="caution">
    <text evidence="2">The sequence shown here is derived from an EMBL/GenBank/DDBJ whole genome shotgun (WGS) entry which is preliminary data.</text>
</comment>
<proteinExistence type="predicted"/>
<reference evidence="2" key="2">
    <citation type="submission" date="2020-06" db="EMBL/GenBank/DDBJ databases">
        <authorList>
            <person name="Sheffer M."/>
        </authorList>
    </citation>
    <scope>NUCLEOTIDE SEQUENCE</scope>
</reference>
<evidence type="ECO:0000313" key="2">
    <source>
        <dbReference type="EMBL" id="KAF8786186.1"/>
    </source>
</evidence>